<proteinExistence type="predicted"/>
<gene>
    <name evidence="2" type="ORF">ASV53_19745</name>
</gene>
<keyword evidence="3" id="KW-1185">Reference proteome</keyword>
<comment type="caution">
    <text evidence="2">The sequence shown here is derived from an EMBL/GenBank/DDBJ whole genome shotgun (WGS) entry which is preliminary data.</text>
</comment>
<reference evidence="2 3" key="1">
    <citation type="journal article" date="2016" name="Antonie Van Leeuwenhoek">
        <title>Photobacterium sanguinicancri sp. nov. isolated from marine animals.</title>
        <authorList>
            <person name="Gomez-Gil B."/>
            <person name="Roque A."/>
            <person name="Rotllant G."/>
            <person name="Romalde J.L."/>
            <person name="Doce A."/>
            <person name="Eggermont M."/>
            <person name="Defoirdt T."/>
        </authorList>
    </citation>
    <scope>NUCLEOTIDE SEQUENCE [LARGE SCALE GENOMIC DNA]</scope>
    <source>
        <strain evidence="2 3">CAIM 1827</strain>
    </source>
</reference>
<organism evidence="2 3">
    <name type="scientific">Photobacterium sanguinicancri</name>
    <dbReference type="NCBI Taxonomy" id="875932"/>
    <lineage>
        <taxon>Bacteria</taxon>
        <taxon>Pseudomonadati</taxon>
        <taxon>Pseudomonadota</taxon>
        <taxon>Gammaproteobacteria</taxon>
        <taxon>Vibrionales</taxon>
        <taxon>Vibrionaceae</taxon>
        <taxon>Photobacterium</taxon>
    </lineage>
</organism>
<sequence>MFNKKYLLIAICLTGSPVLSMAKSLPLVDSCVELINIYDTKNSQRLLAAQTTSLSESLRAGYCLGVLEQYEETKHSCRADWFKRAKFIASYTLETNPPSERRLLELSCEI</sequence>
<accession>A0ABX4FTK6</accession>
<dbReference type="EMBL" id="NOIF01000177">
    <property type="protein sequence ID" value="OZS42194.1"/>
    <property type="molecule type" value="Genomic_DNA"/>
</dbReference>
<protein>
    <recommendedName>
        <fullName evidence="4">DUF1311 domain-containing protein</fullName>
    </recommendedName>
</protein>
<keyword evidence="1" id="KW-0732">Signal</keyword>
<name>A0ABX4FTK6_9GAMM</name>
<evidence type="ECO:0000256" key="1">
    <source>
        <dbReference type="SAM" id="SignalP"/>
    </source>
</evidence>
<evidence type="ECO:0000313" key="2">
    <source>
        <dbReference type="EMBL" id="OZS42194.1"/>
    </source>
</evidence>
<evidence type="ECO:0008006" key="4">
    <source>
        <dbReference type="Google" id="ProtNLM"/>
    </source>
</evidence>
<feature type="chain" id="PRO_5045382965" description="DUF1311 domain-containing protein" evidence="1">
    <location>
        <begin position="23"/>
        <end position="110"/>
    </location>
</feature>
<feature type="signal peptide" evidence="1">
    <location>
        <begin position="1"/>
        <end position="22"/>
    </location>
</feature>
<dbReference type="Proteomes" id="UP000215999">
    <property type="component" value="Unassembled WGS sequence"/>
</dbReference>
<evidence type="ECO:0000313" key="3">
    <source>
        <dbReference type="Proteomes" id="UP000215999"/>
    </source>
</evidence>